<sequence>MWDELARLNHTVRHHLYWHDELTISSVNLFSTKRPSSRVEIHVPGDRPEACTQILAWRNTLLDTSLHLEVGDDPGEPKVSVYGYFLDRTPVTVTAALSVEDVNCLDSNQFGDDVLTWLQAHAA</sequence>
<dbReference type="Proteomes" id="UP001205185">
    <property type="component" value="Unassembled WGS sequence"/>
</dbReference>
<organism evidence="1 2">
    <name type="scientific">Actinokineospora diospyrosa</name>
    <dbReference type="NCBI Taxonomy" id="103728"/>
    <lineage>
        <taxon>Bacteria</taxon>
        <taxon>Bacillati</taxon>
        <taxon>Actinomycetota</taxon>
        <taxon>Actinomycetes</taxon>
        <taxon>Pseudonocardiales</taxon>
        <taxon>Pseudonocardiaceae</taxon>
        <taxon>Actinokineospora</taxon>
    </lineage>
</organism>
<reference evidence="1 2" key="1">
    <citation type="submission" date="2022-06" db="EMBL/GenBank/DDBJ databases">
        <title>Genomic Encyclopedia of Archaeal and Bacterial Type Strains, Phase II (KMG-II): from individual species to whole genera.</title>
        <authorList>
            <person name="Goeker M."/>
        </authorList>
    </citation>
    <scope>NUCLEOTIDE SEQUENCE [LARGE SCALE GENOMIC DNA]</scope>
    <source>
        <strain evidence="1 2">DSM 44255</strain>
    </source>
</reference>
<protein>
    <submittedName>
        <fullName evidence="1">Uncharacterized protein</fullName>
    </submittedName>
</protein>
<evidence type="ECO:0000313" key="2">
    <source>
        <dbReference type="Proteomes" id="UP001205185"/>
    </source>
</evidence>
<comment type="caution">
    <text evidence="1">The sequence shown here is derived from an EMBL/GenBank/DDBJ whole genome shotgun (WGS) entry which is preliminary data.</text>
</comment>
<dbReference type="RefSeq" id="WP_253886298.1">
    <property type="nucleotide sequence ID" value="NZ_BAAAVB010000004.1"/>
</dbReference>
<gene>
    <name evidence="1" type="ORF">LV75_001781</name>
</gene>
<proteinExistence type="predicted"/>
<evidence type="ECO:0000313" key="1">
    <source>
        <dbReference type="EMBL" id="MCP2269293.1"/>
    </source>
</evidence>
<accession>A0ABT1I9H8</accession>
<keyword evidence="2" id="KW-1185">Reference proteome</keyword>
<name>A0ABT1I9H8_9PSEU</name>
<dbReference type="EMBL" id="JAMTCO010000004">
    <property type="protein sequence ID" value="MCP2269293.1"/>
    <property type="molecule type" value="Genomic_DNA"/>
</dbReference>